<evidence type="ECO:0000313" key="3">
    <source>
        <dbReference type="Proteomes" id="UP000287601"/>
    </source>
</evidence>
<feature type="domain" description="YlxR" evidence="1">
    <location>
        <begin position="9"/>
        <end position="80"/>
    </location>
</feature>
<gene>
    <name evidence="2" type="ORF">EQM06_07685</name>
</gene>
<dbReference type="EMBL" id="CP035281">
    <property type="protein sequence ID" value="QAT43128.1"/>
    <property type="molecule type" value="Genomic_DNA"/>
</dbReference>
<dbReference type="NCBIfam" id="NF047356">
    <property type="entry name" value="RNA_bind_RnpM"/>
    <property type="match status" value="1"/>
</dbReference>
<dbReference type="RefSeq" id="WP_128745777.1">
    <property type="nucleotide sequence ID" value="NZ_CP035281.1"/>
</dbReference>
<dbReference type="CDD" id="cd00279">
    <property type="entry name" value="YlxR"/>
    <property type="match status" value="1"/>
</dbReference>
<dbReference type="AlphaFoldDB" id="A0A410PW24"/>
<sequence>MKAKKIPMRRCVGCMESKPKNQLIRIAGYGGEVSIDVTGKAKGRGVYLCPNTQCFEKAQKRKAIGRNLEMELHSEQLEKLFEELKKYEKKD</sequence>
<protein>
    <submittedName>
        <fullName evidence="2">YlxR family protein</fullName>
    </submittedName>
</protein>
<evidence type="ECO:0000259" key="1">
    <source>
        <dbReference type="Pfam" id="PF04296"/>
    </source>
</evidence>
<dbReference type="KEGG" id="amij:EQM06_07685"/>
<dbReference type="InterPro" id="IPR035931">
    <property type="entry name" value="YlxR-like_sf"/>
</dbReference>
<reference evidence="2 3" key="1">
    <citation type="submission" date="2019-01" db="EMBL/GenBank/DDBJ databases">
        <title>Draft genomes of a novel of Aminipila strains.</title>
        <authorList>
            <person name="Ma S."/>
        </authorList>
    </citation>
    <scope>NUCLEOTIDE SEQUENCE [LARGE SCALE GENOMIC DNA]</scope>
    <source>
        <strain evidence="3">JN-39</strain>
    </source>
</reference>
<accession>A0A410PW24</accession>
<name>A0A410PW24_9FIRM</name>
<organism evidence="2 3">
    <name type="scientific">Aminipila luticellarii</name>
    <dbReference type="NCBI Taxonomy" id="2507160"/>
    <lineage>
        <taxon>Bacteria</taxon>
        <taxon>Bacillati</taxon>
        <taxon>Bacillota</taxon>
        <taxon>Clostridia</taxon>
        <taxon>Peptostreptococcales</taxon>
        <taxon>Anaerovoracaceae</taxon>
        <taxon>Aminipila</taxon>
    </lineage>
</organism>
<dbReference type="Gene3D" id="3.30.1230.10">
    <property type="entry name" value="YlxR-like"/>
    <property type="match status" value="1"/>
</dbReference>
<evidence type="ECO:0000313" key="2">
    <source>
        <dbReference type="EMBL" id="QAT43128.1"/>
    </source>
</evidence>
<keyword evidence="3" id="KW-1185">Reference proteome</keyword>
<dbReference type="InterPro" id="IPR007393">
    <property type="entry name" value="YlxR_dom"/>
</dbReference>
<dbReference type="OrthoDB" id="9813251at2"/>
<dbReference type="Pfam" id="PF04296">
    <property type="entry name" value="YlxR"/>
    <property type="match status" value="1"/>
</dbReference>
<dbReference type="PANTHER" id="PTHR34215:SF1">
    <property type="entry name" value="YLXR DOMAIN-CONTAINING PROTEIN"/>
    <property type="match status" value="1"/>
</dbReference>
<proteinExistence type="predicted"/>
<dbReference type="SUPFAM" id="SSF64376">
    <property type="entry name" value="YlxR-like"/>
    <property type="match status" value="1"/>
</dbReference>
<dbReference type="PANTHER" id="PTHR34215">
    <property type="entry name" value="BLL0784 PROTEIN"/>
    <property type="match status" value="1"/>
</dbReference>
<dbReference type="Proteomes" id="UP000287601">
    <property type="component" value="Chromosome"/>
</dbReference>
<dbReference type="InterPro" id="IPR037465">
    <property type="entry name" value="YlxR"/>
</dbReference>